<dbReference type="PATRIC" id="fig|1036673.3.peg.3545"/>
<evidence type="ECO:0000259" key="5">
    <source>
        <dbReference type="PROSITE" id="PS50932"/>
    </source>
</evidence>
<dbReference type="SMART" id="SM00354">
    <property type="entry name" value="HTH_LACI"/>
    <property type="match status" value="1"/>
</dbReference>
<dbReference type="Pfam" id="PF00356">
    <property type="entry name" value="LacI"/>
    <property type="match status" value="1"/>
</dbReference>
<dbReference type="HOGENOM" id="CLU_037628_6_1_9"/>
<dbReference type="CDD" id="cd01392">
    <property type="entry name" value="HTH_LacI"/>
    <property type="match status" value="1"/>
</dbReference>
<evidence type="ECO:0000313" key="7">
    <source>
        <dbReference type="Proteomes" id="UP000006620"/>
    </source>
</evidence>
<organism evidence="6 7">
    <name type="scientific">Paenibacillus mucilaginosus (strain KNP414)</name>
    <dbReference type="NCBI Taxonomy" id="1036673"/>
    <lineage>
        <taxon>Bacteria</taxon>
        <taxon>Bacillati</taxon>
        <taxon>Bacillota</taxon>
        <taxon>Bacilli</taxon>
        <taxon>Bacillales</taxon>
        <taxon>Paenibacillaceae</taxon>
        <taxon>Paenibacillus</taxon>
    </lineage>
</organism>
<keyword evidence="4" id="KW-0804">Transcription</keyword>
<reference evidence="7" key="1">
    <citation type="submission" date="2011-06" db="EMBL/GenBank/DDBJ databases">
        <title>Complete genome sequence of Paenibacillus mucilaginosus KNP414.</title>
        <authorList>
            <person name="Wang J."/>
            <person name="Hu S."/>
            <person name="Hu X."/>
            <person name="Zhang B."/>
            <person name="Dong D."/>
            <person name="Zhang S."/>
            <person name="Zhao K."/>
            <person name="Wu D."/>
        </authorList>
    </citation>
    <scope>NUCLEOTIDE SEQUENCE [LARGE SCALE GENOMIC DNA]</scope>
    <source>
        <strain evidence="7">KNP414</strain>
    </source>
</reference>
<dbReference type="InterPro" id="IPR028082">
    <property type="entry name" value="Peripla_BP_I"/>
</dbReference>
<dbReference type="GO" id="GO:0003700">
    <property type="term" value="F:DNA-binding transcription factor activity"/>
    <property type="evidence" value="ECO:0007669"/>
    <property type="project" value="TreeGrafter"/>
</dbReference>
<dbReference type="PANTHER" id="PTHR30146:SF109">
    <property type="entry name" value="HTH-TYPE TRANSCRIPTIONAL REGULATOR GALS"/>
    <property type="match status" value="1"/>
</dbReference>
<dbReference type="FunFam" id="1.10.260.40:FF:000002">
    <property type="entry name" value="HTH-type transcriptional repressor PurR"/>
    <property type="match status" value="1"/>
</dbReference>
<dbReference type="Pfam" id="PF13377">
    <property type="entry name" value="Peripla_BP_3"/>
    <property type="match status" value="1"/>
</dbReference>
<dbReference type="SUPFAM" id="SSF47413">
    <property type="entry name" value="lambda repressor-like DNA-binding domains"/>
    <property type="match status" value="1"/>
</dbReference>
<feature type="domain" description="HTH lacI-type" evidence="5">
    <location>
        <begin position="2"/>
        <end position="56"/>
    </location>
</feature>
<dbReference type="RefSeq" id="WP_013917553.1">
    <property type="nucleotide sequence ID" value="NC_015690.1"/>
</dbReference>
<evidence type="ECO:0000256" key="4">
    <source>
        <dbReference type="ARBA" id="ARBA00023163"/>
    </source>
</evidence>
<dbReference type="KEGG" id="pms:KNP414_03859"/>
<dbReference type="Proteomes" id="UP000006620">
    <property type="component" value="Chromosome"/>
</dbReference>
<dbReference type="Gene3D" id="1.10.260.40">
    <property type="entry name" value="lambda repressor-like DNA-binding domains"/>
    <property type="match status" value="1"/>
</dbReference>
<sequence>MTTIYDIAKRAGVSSATVSRVINEHRDVSEKTRQNVKSIMAELDFRPNATARGLATKSSQLIGVFLQDHLLTGLKHPFLQDVLSSFEVVAGEKGYDLLLFANYSAESMDNYEARARRRDVDGVLLFGISKTDPNVSAIIKSQIPCISIDMDLYGPRTGFLTSDNVGGAILAIDHFVENGHRDIAFFADIYNSKPGLDRLIGYQQAMNKHGLPYPSEWTLHSDFSEQGGYEAAQRLLSLEKLPSALFCASDTMALGAMEALSMAALVVGQDISIIGFDDIAILKYLRPGLTTIRQNREEIGRRAAQALFDMMDCAQSHPPILTIPTELVIRESVACLIPSSKPVTEISSNL</sequence>
<dbReference type="PROSITE" id="PS50932">
    <property type="entry name" value="HTH_LACI_2"/>
    <property type="match status" value="1"/>
</dbReference>
<accession>F8F6C3</accession>
<dbReference type="PRINTS" id="PR00036">
    <property type="entry name" value="HTHLACI"/>
</dbReference>
<dbReference type="PANTHER" id="PTHR30146">
    <property type="entry name" value="LACI-RELATED TRANSCRIPTIONAL REPRESSOR"/>
    <property type="match status" value="1"/>
</dbReference>
<keyword evidence="3" id="KW-0238">DNA-binding</keyword>
<evidence type="ECO:0000256" key="1">
    <source>
        <dbReference type="ARBA" id="ARBA00019435"/>
    </source>
</evidence>
<dbReference type="InterPro" id="IPR000843">
    <property type="entry name" value="HTH_LacI"/>
</dbReference>
<name>F8F6C3_PAEMK</name>
<evidence type="ECO:0000256" key="2">
    <source>
        <dbReference type="ARBA" id="ARBA00023015"/>
    </source>
</evidence>
<dbReference type="CDD" id="cd06267">
    <property type="entry name" value="PBP1_LacI_sugar_binding-like"/>
    <property type="match status" value="1"/>
</dbReference>
<dbReference type="GO" id="GO:0000976">
    <property type="term" value="F:transcription cis-regulatory region binding"/>
    <property type="evidence" value="ECO:0007669"/>
    <property type="project" value="TreeGrafter"/>
</dbReference>
<evidence type="ECO:0000256" key="3">
    <source>
        <dbReference type="ARBA" id="ARBA00023125"/>
    </source>
</evidence>
<dbReference type="Gene3D" id="3.40.50.2300">
    <property type="match status" value="2"/>
</dbReference>
<evidence type="ECO:0000313" key="6">
    <source>
        <dbReference type="EMBL" id="AEI42397.1"/>
    </source>
</evidence>
<dbReference type="InterPro" id="IPR010982">
    <property type="entry name" value="Lambda_DNA-bd_dom_sf"/>
</dbReference>
<reference evidence="6 7" key="2">
    <citation type="journal article" date="2013" name="Genome Announc.">
        <title>Genome Sequence of Growth-Improving Paenibacillus mucilaginosus Strain KNP414.</title>
        <authorList>
            <person name="Lu J.J."/>
            <person name="Wang J.F."/>
            <person name="Hu X.F."/>
        </authorList>
    </citation>
    <scope>NUCLEOTIDE SEQUENCE [LARGE SCALE GENOMIC DNA]</scope>
    <source>
        <strain evidence="6 7">KNP414</strain>
    </source>
</reference>
<keyword evidence="2" id="KW-0805">Transcription regulation</keyword>
<proteinExistence type="predicted"/>
<dbReference type="PROSITE" id="PS00356">
    <property type="entry name" value="HTH_LACI_1"/>
    <property type="match status" value="1"/>
</dbReference>
<dbReference type="InterPro" id="IPR046335">
    <property type="entry name" value="LacI/GalR-like_sensor"/>
</dbReference>
<dbReference type="AlphaFoldDB" id="F8F6C3"/>
<gene>
    <name evidence="6" type="ordered locus">KNP414_03859</name>
</gene>
<dbReference type="EMBL" id="CP002869">
    <property type="protein sequence ID" value="AEI42397.1"/>
    <property type="molecule type" value="Genomic_DNA"/>
</dbReference>
<dbReference type="SUPFAM" id="SSF53822">
    <property type="entry name" value="Periplasmic binding protein-like I"/>
    <property type="match status" value="1"/>
</dbReference>
<protein>
    <recommendedName>
        <fullName evidence="1">Catabolite control protein A</fullName>
    </recommendedName>
</protein>